<evidence type="ECO:0000313" key="1">
    <source>
        <dbReference type="EMBL" id="GBP83088.1"/>
    </source>
</evidence>
<dbReference type="Proteomes" id="UP000299102">
    <property type="component" value="Unassembled WGS sequence"/>
</dbReference>
<dbReference type="EMBL" id="BGZK01001604">
    <property type="protein sequence ID" value="GBP83088.1"/>
    <property type="molecule type" value="Genomic_DNA"/>
</dbReference>
<sequence length="105" mass="12865">MRIAYAAEPRKKLVQNLTFTKHEFTITSHLPSAIFHTWHRKCSARRWSPRAVPDREECHLFETEWIHKTPPRVKKRKSDRKWKIKFQYFLPASLVRLQRPIRFLR</sequence>
<evidence type="ECO:0000313" key="2">
    <source>
        <dbReference type="Proteomes" id="UP000299102"/>
    </source>
</evidence>
<dbReference type="AlphaFoldDB" id="A0A4C1Z5E7"/>
<accession>A0A4C1Z5E7</accession>
<reference evidence="1 2" key="1">
    <citation type="journal article" date="2019" name="Commun. Biol.">
        <title>The bagworm genome reveals a unique fibroin gene that provides high tensile strength.</title>
        <authorList>
            <person name="Kono N."/>
            <person name="Nakamura H."/>
            <person name="Ohtoshi R."/>
            <person name="Tomita M."/>
            <person name="Numata K."/>
            <person name="Arakawa K."/>
        </authorList>
    </citation>
    <scope>NUCLEOTIDE SEQUENCE [LARGE SCALE GENOMIC DNA]</scope>
</reference>
<keyword evidence="2" id="KW-1185">Reference proteome</keyword>
<protein>
    <submittedName>
        <fullName evidence="1">Uncharacterized protein</fullName>
    </submittedName>
</protein>
<name>A0A4C1Z5E7_EUMVA</name>
<comment type="caution">
    <text evidence="1">The sequence shown here is derived from an EMBL/GenBank/DDBJ whole genome shotgun (WGS) entry which is preliminary data.</text>
</comment>
<proteinExistence type="predicted"/>
<organism evidence="1 2">
    <name type="scientific">Eumeta variegata</name>
    <name type="common">Bagworm moth</name>
    <name type="synonym">Eumeta japonica</name>
    <dbReference type="NCBI Taxonomy" id="151549"/>
    <lineage>
        <taxon>Eukaryota</taxon>
        <taxon>Metazoa</taxon>
        <taxon>Ecdysozoa</taxon>
        <taxon>Arthropoda</taxon>
        <taxon>Hexapoda</taxon>
        <taxon>Insecta</taxon>
        <taxon>Pterygota</taxon>
        <taxon>Neoptera</taxon>
        <taxon>Endopterygota</taxon>
        <taxon>Lepidoptera</taxon>
        <taxon>Glossata</taxon>
        <taxon>Ditrysia</taxon>
        <taxon>Tineoidea</taxon>
        <taxon>Psychidae</taxon>
        <taxon>Oiketicinae</taxon>
        <taxon>Eumeta</taxon>
    </lineage>
</organism>
<gene>
    <name evidence="1" type="ORF">EVAR_84852_1</name>
</gene>